<evidence type="ECO:0000256" key="2">
    <source>
        <dbReference type="PROSITE-ProRule" id="PRU00708"/>
    </source>
</evidence>
<dbReference type="Gene3D" id="1.25.40.10">
    <property type="entry name" value="Tetratricopeptide repeat domain"/>
    <property type="match status" value="2"/>
</dbReference>
<dbReference type="PROSITE" id="PS51375">
    <property type="entry name" value="PPR"/>
    <property type="match status" value="3"/>
</dbReference>
<dbReference type="InterPro" id="IPR002885">
    <property type="entry name" value="PPR_rpt"/>
</dbReference>
<proteinExistence type="predicted"/>
<protein>
    <recommendedName>
        <fullName evidence="4">Pentacotripeptide-repeat region of PRORP domain-containing protein</fullName>
    </recommendedName>
</protein>
<dbReference type="InterPro" id="IPR046960">
    <property type="entry name" value="PPR_At4g14850-like_plant"/>
</dbReference>
<dbReference type="EMBL" id="OIVN01005143">
    <property type="protein sequence ID" value="SPD21092.1"/>
    <property type="molecule type" value="Genomic_DNA"/>
</dbReference>
<feature type="repeat" description="PPR" evidence="2">
    <location>
        <begin position="67"/>
        <end position="101"/>
    </location>
</feature>
<sequence>MPERDVFAWTTIVSAHIRAGDLSSARRFFEEMPERNTATWNTMIDGYARMGNFDSAELLFDQMPRKDIISWTTMVSCYSQHQKFREALAVFNEMMSKGIRPDEVTLATIISACAHLGALDLGKEIHLYILQNGFDLDVYIGSALIDIY</sequence>
<evidence type="ECO:0000256" key="1">
    <source>
        <dbReference type="ARBA" id="ARBA00022737"/>
    </source>
</evidence>
<dbReference type="FunFam" id="1.25.40.10:FF:000348">
    <property type="entry name" value="Pentatricopeptide repeat-containing protein chloroplastic"/>
    <property type="match status" value="1"/>
</dbReference>
<dbReference type="PANTHER" id="PTHR47926:SF376">
    <property type="entry name" value="TETRATRICOPEPTIDE-LIKE HELICAL DOMAIN SUPERFAMILY"/>
    <property type="match status" value="1"/>
</dbReference>
<dbReference type="NCBIfam" id="TIGR00756">
    <property type="entry name" value="PPR"/>
    <property type="match status" value="3"/>
</dbReference>
<evidence type="ECO:0000313" key="3">
    <source>
        <dbReference type="EMBL" id="SPD21092.1"/>
    </source>
</evidence>
<dbReference type="SUPFAM" id="SSF48452">
    <property type="entry name" value="TPR-like"/>
    <property type="match status" value="1"/>
</dbReference>
<reference evidence="3" key="1">
    <citation type="submission" date="2018-02" db="EMBL/GenBank/DDBJ databases">
        <authorList>
            <person name="Cohen D.B."/>
            <person name="Kent A.D."/>
        </authorList>
    </citation>
    <scope>NUCLEOTIDE SEQUENCE</scope>
</reference>
<feature type="repeat" description="PPR" evidence="2">
    <location>
        <begin position="5"/>
        <end position="35"/>
    </location>
</feature>
<dbReference type="PANTHER" id="PTHR47926">
    <property type="entry name" value="PENTATRICOPEPTIDE REPEAT-CONTAINING PROTEIN"/>
    <property type="match status" value="1"/>
</dbReference>
<dbReference type="InterPro" id="IPR011990">
    <property type="entry name" value="TPR-like_helical_dom_sf"/>
</dbReference>
<dbReference type="Pfam" id="PF12854">
    <property type="entry name" value="PPR_1"/>
    <property type="match status" value="1"/>
</dbReference>
<dbReference type="GO" id="GO:0009451">
    <property type="term" value="P:RNA modification"/>
    <property type="evidence" value="ECO:0007669"/>
    <property type="project" value="InterPro"/>
</dbReference>
<dbReference type="AlphaFoldDB" id="A0A2N9I8U5"/>
<name>A0A2N9I8U5_FAGSY</name>
<gene>
    <name evidence="3" type="ORF">FSB_LOCUS48974</name>
</gene>
<evidence type="ECO:0008006" key="4">
    <source>
        <dbReference type="Google" id="ProtNLM"/>
    </source>
</evidence>
<keyword evidence="1" id="KW-0677">Repeat</keyword>
<accession>A0A2N9I8U5</accession>
<feature type="repeat" description="PPR" evidence="2">
    <location>
        <begin position="36"/>
        <end position="66"/>
    </location>
</feature>
<dbReference type="GO" id="GO:0003723">
    <property type="term" value="F:RNA binding"/>
    <property type="evidence" value="ECO:0007669"/>
    <property type="project" value="InterPro"/>
</dbReference>
<dbReference type="Pfam" id="PF13041">
    <property type="entry name" value="PPR_2"/>
    <property type="match status" value="1"/>
</dbReference>
<organism evidence="3">
    <name type="scientific">Fagus sylvatica</name>
    <name type="common">Beechnut</name>
    <dbReference type="NCBI Taxonomy" id="28930"/>
    <lineage>
        <taxon>Eukaryota</taxon>
        <taxon>Viridiplantae</taxon>
        <taxon>Streptophyta</taxon>
        <taxon>Embryophyta</taxon>
        <taxon>Tracheophyta</taxon>
        <taxon>Spermatophyta</taxon>
        <taxon>Magnoliopsida</taxon>
        <taxon>eudicotyledons</taxon>
        <taxon>Gunneridae</taxon>
        <taxon>Pentapetalae</taxon>
        <taxon>rosids</taxon>
        <taxon>fabids</taxon>
        <taxon>Fagales</taxon>
        <taxon>Fagaceae</taxon>
        <taxon>Fagus</taxon>
    </lineage>
</organism>